<sequence length="297" mass="32682">MTTPAVHLKAVQAGLNHSSLPMRLYHKAKRLGIWNPADLDFAQDARDWAGLDAPSQAMLGALTSLFVGGEEAVTLELLPLMLAVSRSGQTEEALYLTTFLFEEAKHTEFFERVQREVMTLQGDLSGWHGPAYRTVFYEELPGALGALLSDDSPLALARASTTYNMIVEGVLAETGYQAIRTMLQGRGLMPGVCQGITLLQRDESRHIAYGLHLLSRLIRQDEAVWPAIQARMDELLPHALGVIPETLGRPELDGAALRPDLDELIGYALSQFQKRVALLERAHAGQELDSDTEIAEI</sequence>
<dbReference type="OrthoDB" id="5489780at2"/>
<dbReference type="Gene3D" id="1.10.620.20">
    <property type="entry name" value="Ribonucleotide Reductase, subunit A"/>
    <property type="match status" value="1"/>
</dbReference>
<evidence type="ECO:0000313" key="3">
    <source>
        <dbReference type="Proteomes" id="UP000236379"/>
    </source>
</evidence>
<name>A0A2K3UT84_9DEIO</name>
<proteinExistence type="predicted"/>
<dbReference type="SUPFAM" id="SSF47240">
    <property type="entry name" value="Ferritin-like"/>
    <property type="match status" value="1"/>
</dbReference>
<dbReference type="GO" id="GO:0016491">
    <property type="term" value="F:oxidoreductase activity"/>
    <property type="evidence" value="ECO:0007669"/>
    <property type="project" value="InterPro"/>
</dbReference>
<dbReference type="NCBIfam" id="NF006202">
    <property type="entry name" value="PRK08326.1-5"/>
    <property type="match status" value="1"/>
</dbReference>
<dbReference type="InterPro" id="IPR012348">
    <property type="entry name" value="RNR-like"/>
</dbReference>
<reference evidence="2 3" key="1">
    <citation type="submission" date="2018-01" db="EMBL/GenBank/DDBJ databases">
        <title>Deinococcus koreensis sp. nov., a radiation-resistant bacterium isolated from river water.</title>
        <authorList>
            <person name="Choi A."/>
        </authorList>
    </citation>
    <scope>NUCLEOTIDE SEQUENCE [LARGE SCALE GENOMIC DNA]</scope>
    <source>
        <strain evidence="2 3">SJW1-2</strain>
    </source>
</reference>
<dbReference type="RefSeq" id="WP_103313739.1">
    <property type="nucleotide sequence ID" value="NZ_PPPD01000002.1"/>
</dbReference>
<dbReference type="InterPro" id="IPR000358">
    <property type="entry name" value="RNR_small_fam"/>
</dbReference>
<dbReference type="EMBL" id="PPPD01000002">
    <property type="protein sequence ID" value="PNY79755.1"/>
    <property type="molecule type" value="Genomic_DNA"/>
</dbReference>
<keyword evidence="3" id="KW-1185">Reference proteome</keyword>
<dbReference type="NCBIfam" id="NF006200">
    <property type="entry name" value="PRK08326.1-3"/>
    <property type="match status" value="1"/>
</dbReference>
<dbReference type="Pfam" id="PF00268">
    <property type="entry name" value="Ribonuc_red_sm"/>
    <property type="match status" value="1"/>
</dbReference>
<gene>
    <name evidence="2" type="ORF">CVO96_17535</name>
</gene>
<evidence type="ECO:0000313" key="2">
    <source>
        <dbReference type="EMBL" id="PNY79755.1"/>
    </source>
</evidence>
<dbReference type="GO" id="GO:0009263">
    <property type="term" value="P:deoxyribonucleotide biosynthetic process"/>
    <property type="evidence" value="ECO:0007669"/>
    <property type="project" value="InterPro"/>
</dbReference>
<accession>A0A2K3UT84</accession>
<evidence type="ECO:0000256" key="1">
    <source>
        <dbReference type="ARBA" id="ARBA00001962"/>
    </source>
</evidence>
<organism evidence="2 3">
    <name type="scientific">Deinococcus koreensis</name>
    <dbReference type="NCBI Taxonomy" id="2054903"/>
    <lineage>
        <taxon>Bacteria</taxon>
        <taxon>Thermotogati</taxon>
        <taxon>Deinococcota</taxon>
        <taxon>Deinococci</taxon>
        <taxon>Deinococcales</taxon>
        <taxon>Deinococcaceae</taxon>
        <taxon>Deinococcus</taxon>
    </lineage>
</organism>
<dbReference type="AlphaFoldDB" id="A0A2K3UT84"/>
<dbReference type="Proteomes" id="UP000236379">
    <property type="component" value="Unassembled WGS sequence"/>
</dbReference>
<dbReference type="InterPro" id="IPR009078">
    <property type="entry name" value="Ferritin-like_SF"/>
</dbReference>
<comment type="cofactor">
    <cofactor evidence="1">
        <name>Fe cation</name>
        <dbReference type="ChEBI" id="CHEBI:24875"/>
    </cofactor>
</comment>
<protein>
    <submittedName>
        <fullName evidence="2">Ribonucleotide-diphosphate reductase</fullName>
    </submittedName>
</protein>
<comment type="caution">
    <text evidence="2">The sequence shown here is derived from an EMBL/GenBank/DDBJ whole genome shotgun (WGS) entry which is preliminary data.</text>
</comment>